<dbReference type="OrthoDB" id="9998292at2"/>
<dbReference type="AlphaFoldDB" id="A0A0A3YY12"/>
<keyword evidence="1" id="KW-1133">Transmembrane helix</keyword>
<feature type="transmembrane region" description="Helical" evidence="1">
    <location>
        <begin position="21"/>
        <end position="40"/>
    </location>
</feature>
<dbReference type="RefSeq" id="WP_034896169.1">
    <property type="nucleotide sequence ID" value="NZ_JRUQ01000051.1"/>
</dbReference>
<dbReference type="Proteomes" id="UP000030351">
    <property type="component" value="Unassembled WGS sequence"/>
</dbReference>
<gene>
    <name evidence="2" type="ORF">NG99_18670</name>
</gene>
<feature type="transmembrane region" description="Helical" evidence="1">
    <location>
        <begin position="46"/>
        <end position="65"/>
    </location>
</feature>
<keyword evidence="1" id="KW-0472">Membrane</keyword>
<comment type="caution">
    <text evidence="2">The sequence shown here is derived from an EMBL/GenBank/DDBJ whole genome shotgun (WGS) entry which is preliminary data.</text>
</comment>
<evidence type="ECO:0000313" key="2">
    <source>
        <dbReference type="EMBL" id="KGT90404.1"/>
    </source>
</evidence>
<keyword evidence="3" id="KW-1185">Reference proteome</keyword>
<evidence type="ECO:0000313" key="3">
    <source>
        <dbReference type="Proteomes" id="UP000030351"/>
    </source>
</evidence>
<protein>
    <recommendedName>
        <fullName evidence="4">YrhK domain-containing protein</fullName>
    </recommendedName>
</protein>
<evidence type="ECO:0000256" key="1">
    <source>
        <dbReference type="SAM" id="Phobius"/>
    </source>
</evidence>
<proteinExistence type="predicted"/>
<sequence length="81" mass="9222">MKTLNKLINFERKSIFFSKPSLNIAVTSIASFLFMIGAVNLPDKNWLVIFTGVLIVWERVLIIKIDSILNKVNKMIDAQTP</sequence>
<name>A0A0A3YY12_9GAMM</name>
<evidence type="ECO:0008006" key="4">
    <source>
        <dbReference type="Google" id="ProtNLM"/>
    </source>
</evidence>
<keyword evidence="1" id="KW-0812">Transmembrane</keyword>
<dbReference type="EMBL" id="JRUQ01000051">
    <property type="protein sequence ID" value="KGT90404.1"/>
    <property type="molecule type" value="Genomic_DNA"/>
</dbReference>
<reference evidence="2 3" key="1">
    <citation type="submission" date="2014-10" db="EMBL/GenBank/DDBJ databases">
        <title>Genome sequence of Erwinia typographi M043b.</title>
        <authorList>
            <person name="Chan K.-G."/>
            <person name="Tan W.-S."/>
        </authorList>
    </citation>
    <scope>NUCLEOTIDE SEQUENCE [LARGE SCALE GENOMIC DNA]</scope>
    <source>
        <strain evidence="2 3">M043b</strain>
    </source>
</reference>
<accession>A0A0A3YY12</accession>
<organism evidence="2 3">
    <name type="scientific">Erwinia typographi</name>
    <dbReference type="NCBI Taxonomy" id="371042"/>
    <lineage>
        <taxon>Bacteria</taxon>
        <taxon>Pseudomonadati</taxon>
        <taxon>Pseudomonadota</taxon>
        <taxon>Gammaproteobacteria</taxon>
        <taxon>Enterobacterales</taxon>
        <taxon>Erwiniaceae</taxon>
        <taxon>Erwinia</taxon>
    </lineage>
</organism>